<evidence type="ECO:0000256" key="10">
    <source>
        <dbReference type="ARBA" id="ARBA00023315"/>
    </source>
</evidence>
<dbReference type="NCBIfam" id="NF004970">
    <property type="entry name" value="PRK06333.1"/>
    <property type="match status" value="1"/>
</dbReference>
<evidence type="ECO:0000256" key="5">
    <source>
        <dbReference type="ARBA" id="ARBA00022516"/>
    </source>
</evidence>
<dbReference type="Pfam" id="PF00109">
    <property type="entry name" value="ketoacyl-synt"/>
    <property type="match status" value="1"/>
</dbReference>
<dbReference type="CDD" id="cd00834">
    <property type="entry name" value="KAS_I_II"/>
    <property type="match status" value="1"/>
</dbReference>
<dbReference type="InterPro" id="IPR000794">
    <property type="entry name" value="Beta-ketoacyl_synthase"/>
</dbReference>
<comment type="function">
    <text evidence="11 14">Involved in the type II fatty acid elongation cycle. Catalyzes the elongation of a wide range of acyl-ACP by the addition of two carbons from malonyl-ACP to an acyl acceptor. Can efficiently catalyze the conversion of palmitoleoyl-ACP (cis-hexadec-9-enoyl-ACP) to cis-vaccenoyl-ACP (cis-octadec-11-enoyl-ACP), an essential step in the thermal regulation of fatty acid composition.</text>
</comment>
<feature type="active site" description="For beta-ketoacyl synthase activity" evidence="15">
    <location>
        <position position="163"/>
    </location>
</feature>
<keyword evidence="5 14" id="KW-0444">Lipid biosynthesis</keyword>
<evidence type="ECO:0000256" key="16">
    <source>
        <dbReference type="RuleBase" id="RU003694"/>
    </source>
</evidence>
<dbReference type="InterPro" id="IPR020841">
    <property type="entry name" value="PKS_Beta-ketoAc_synthase_dom"/>
</dbReference>
<dbReference type="PANTHER" id="PTHR11712">
    <property type="entry name" value="POLYKETIDE SYNTHASE-RELATED"/>
    <property type="match status" value="1"/>
</dbReference>
<dbReference type="FunFam" id="3.40.47.10:FF:000009">
    <property type="entry name" value="3-oxoacyl-[acyl-carrier-protein] synthase 2"/>
    <property type="match status" value="1"/>
</dbReference>
<evidence type="ECO:0000256" key="11">
    <source>
        <dbReference type="ARBA" id="ARBA00024006"/>
    </source>
</evidence>
<keyword evidence="8" id="KW-0443">Lipid metabolism</keyword>
<evidence type="ECO:0000313" key="19">
    <source>
        <dbReference type="Proteomes" id="UP000231932"/>
    </source>
</evidence>
<dbReference type="SUPFAM" id="SSF53901">
    <property type="entry name" value="Thiolase-like"/>
    <property type="match status" value="2"/>
</dbReference>
<dbReference type="InterPro" id="IPR016039">
    <property type="entry name" value="Thiolase-like"/>
</dbReference>
<dbReference type="OrthoDB" id="9808669at2"/>
<dbReference type="InterPro" id="IPR014030">
    <property type="entry name" value="Ketoacyl_synth_N"/>
</dbReference>
<proteinExistence type="inferred from homology"/>
<feature type="domain" description="Ketosynthase family 3 (KS3)" evidence="17">
    <location>
        <begin position="2"/>
        <end position="410"/>
    </location>
</feature>
<dbReference type="KEGG" id="kyr:CVV65_09175"/>
<dbReference type="Proteomes" id="UP000231932">
    <property type="component" value="Chromosome"/>
</dbReference>
<dbReference type="PROSITE" id="PS00606">
    <property type="entry name" value="KS3_1"/>
    <property type="match status" value="1"/>
</dbReference>
<dbReference type="NCBIfam" id="TIGR03150">
    <property type="entry name" value="fabF"/>
    <property type="match status" value="1"/>
</dbReference>
<protein>
    <recommendedName>
        <fullName evidence="4 14">3-oxoacyl-[acyl-carrier-protein] synthase 2</fullName>
        <ecNumber evidence="3 14">2.3.1.179</ecNumber>
    </recommendedName>
</protein>
<dbReference type="InterPro" id="IPR014031">
    <property type="entry name" value="Ketoacyl_synth_C"/>
</dbReference>
<evidence type="ECO:0000256" key="13">
    <source>
        <dbReference type="ARBA" id="ARBA00047659"/>
    </source>
</evidence>
<dbReference type="PIRSF" id="PIRSF000447">
    <property type="entry name" value="KAS_II"/>
    <property type="match status" value="1"/>
</dbReference>
<keyword evidence="6 14" id="KW-0808">Transferase</keyword>
<evidence type="ECO:0000256" key="9">
    <source>
        <dbReference type="ARBA" id="ARBA00023160"/>
    </source>
</evidence>
<name>A0A2K8N7J8_9BACL</name>
<keyword evidence="9 14" id="KW-0275">Fatty acid biosynthesis</keyword>
<dbReference type="GO" id="GO:0006633">
    <property type="term" value="P:fatty acid biosynthetic process"/>
    <property type="evidence" value="ECO:0007669"/>
    <property type="project" value="UniProtKB-UniRule"/>
</dbReference>
<evidence type="ECO:0000256" key="14">
    <source>
        <dbReference type="PIRNR" id="PIRNR000447"/>
    </source>
</evidence>
<dbReference type="NCBIfam" id="NF005589">
    <property type="entry name" value="PRK07314.1"/>
    <property type="match status" value="1"/>
</dbReference>
<evidence type="ECO:0000256" key="12">
    <source>
        <dbReference type="ARBA" id="ARBA00047318"/>
    </source>
</evidence>
<dbReference type="RefSeq" id="WP_100667872.1">
    <property type="nucleotide sequence ID" value="NZ_CP024955.1"/>
</dbReference>
<dbReference type="Pfam" id="PF02801">
    <property type="entry name" value="Ketoacyl-synt_C"/>
    <property type="match status" value="1"/>
</dbReference>
<reference evidence="19" key="1">
    <citation type="submission" date="2017-11" db="EMBL/GenBank/DDBJ databases">
        <title>Complete Genome Sequence of Kyrpidia sp. Strain EA-1, a thermophilic, hydrogen-oxidizing Bacterium, isolated from the Azores.</title>
        <authorList>
            <person name="Reiner J.E."/>
            <person name="Lapp C.J."/>
            <person name="Bunk B."/>
            <person name="Gescher J."/>
        </authorList>
    </citation>
    <scope>NUCLEOTIDE SEQUENCE [LARGE SCALE GENOMIC DNA]</scope>
    <source>
        <strain evidence="19">EA-1</strain>
    </source>
</reference>
<evidence type="ECO:0000313" key="18">
    <source>
        <dbReference type="EMBL" id="ATY85075.1"/>
    </source>
</evidence>
<dbReference type="InterPro" id="IPR017568">
    <property type="entry name" value="3-oxoacyl-ACP_synth-2"/>
</dbReference>
<dbReference type="AlphaFoldDB" id="A0A2K8N7J8"/>
<evidence type="ECO:0000256" key="1">
    <source>
        <dbReference type="ARBA" id="ARBA00005194"/>
    </source>
</evidence>
<keyword evidence="19" id="KW-1185">Reference proteome</keyword>
<dbReference type="SMART" id="SM00825">
    <property type="entry name" value="PKS_KS"/>
    <property type="match status" value="1"/>
</dbReference>
<comment type="similarity">
    <text evidence="2 14 16">Belongs to the thiolase-like superfamily. Beta-ketoacyl-ACP synthases family.</text>
</comment>
<dbReference type="EC" id="2.3.1.179" evidence="3 14"/>
<organism evidence="18 19">
    <name type="scientific">Kyrpidia spormannii</name>
    <dbReference type="NCBI Taxonomy" id="2055160"/>
    <lineage>
        <taxon>Bacteria</taxon>
        <taxon>Bacillati</taxon>
        <taxon>Bacillota</taxon>
        <taxon>Bacilli</taxon>
        <taxon>Bacillales</taxon>
        <taxon>Alicyclobacillaceae</taxon>
        <taxon>Kyrpidia</taxon>
    </lineage>
</organism>
<dbReference type="PROSITE" id="PS52004">
    <property type="entry name" value="KS3_2"/>
    <property type="match status" value="1"/>
</dbReference>
<evidence type="ECO:0000256" key="6">
    <source>
        <dbReference type="ARBA" id="ARBA00022679"/>
    </source>
</evidence>
<dbReference type="Gene3D" id="3.40.47.10">
    <property type="match status" value="1"/>
</dbReference>
<evidence type="ECO:0000256" key="7">
    <source>
        <dbReference type="ARBA" id="ARBA00022832"/>
    </source>
</evidence>
<evidence type="ECO:0000259" key="17">
    <source>
        <dbReference type="PROSITE" id="PS52004"/>
    </source>
</evidence>
<dbReference type="GO" id="GO:0004315">
    <property type="term" value="F:3-oxoacyl-[acyl-carrier-protein] synthase activity"/>
    <property type="evidence" value="ECO:0007669"/>
    <property type="project" value="UniProtKB-UniRule"/>
</dbReference>
<dbReference type="EMBL" id="CP024955">
    <property type="protein sequence ID" value="ATY85075.1"/>
    <property type="molecule type" value="Genomic_DNA"/>
</dbReference>
<evidence type="ECO:0000256" key="8">
    <source>
        <dbReference type="ARBA" id="ARBA00023098"/>
    </source>
</evidence>
<evidence type="ECO:0000256" key="4">
    <source>
        <dbReference type="ARBA" id="ARBA00014657"/>
    </source>
</evidence>
<sequence length="414" mass="44219">MKRRVVVTGVGVLTPIGNSVSEFWSHLLAGRSGIRRIDRFDVSEFPTQIAGMVENFDPEAFMDRKEARRMDRFAQFAVAAAKMALEDAGLSMADTDPERVGVYIGSGIGGLHTLMEQHQILLEKGPRRVSPFLIPMMIADMASGQVSIQFGAKGPNSAPISACATGTHAVGDATRMIQYGAADVMIAGGTEATIHPMALAGFSSAKAMSTRNDEPEKAVRPFELHRDGFVMSEGAGILILEALEHAQKRGARIYGEIVGYGMSGDAFHVTQPAPEGDGAARAMAAALKDAGLQPEDVDYINAHGTGTDLNDKFETIAIKRVFGDHAYRVAVSSIKSMVGHMLGAAGAVEAIASLLTLQQGKIPPTINYETPDPECDLDYVPNVYREAKVNVVLSNSFGFGGHNACIVVRRMPEA</sequence>
<comment type="catalytic activity">
    <reaction evidence="12 14">
        <text>(9Z)-hexadecenoyl-[ACP] + malonyl-[ACP] + H(+) = 3-oxo-(11Z)-octadecenoyl-[ACP] + holo-[ACP] + CO2</text>
        <dbReference type="Rhea" id="RHEA:55040"/>
        <dbReference type="Rhea" id="RHEA-COMP:9623"/>
        <dbReference type="Rhea" id="RHEA-COMP:9685"/>
        <dbReference type="Rhea" id="RHEA-COMP:10800"/>
        <dbReference type="Rhea" id="RHEA-COMP:14074"/>
        <dbReference type="ChEBI" id="CHEBI:15378"/>
        <dbReference type="ChEBI" id="CHEBI:16526"/>
        <dbReference type="ChEBI" id="CHEBI:64479"/>
        <dbReference type="ChEBI" id="CHEBI:78449"/>
        <dbReference type="ChEBI" id="CHEBI:83989"/>
        <dbReference type="ChEBI" id="CHEBI:138538"/>
        <dbReference type="EC" id="2.3.1.179"/>
    </reaction>
</comment>
<comment type="pathway">
    <text evidence="1 14">Lipid metabolism; fatty acid biosynthesis.</text>
</comment>
<comment type="catalytic activity">
    <reaction evidence="13 14">
        <text>a fatty acyl-[ACP] + malonyl-[ACP] + H(+) = a 3-oxoacyl-[ACP] + holo-[ACP] + CO2</text>
        <dbReference type="Rhea" id="RHEA:22836"/>
        <dbReference type="Rhea" id="RHEA-COMP:9623"/>
        <dbReference type="Rhea" id="RHEA-COMP:9685"/>
        <dbReference type="Rhea" id="RHEA-COMP:9916"/>
        <dbReference type="Rhea" id="RHEA-COMP:14125"/>
        <dbReference type="ChEBI" id="CHEBI:15378"/>
        <dbReference type="ChEBI" id="CHEBI:16526"/>
        <dbReference type="ChEBI" id="CHEBI:64479"/>
        <dbReference type="ChEBI" id="CHEBI:78449"/>
        <dbReference type="ChEBI" id="CHEBI:78776"/>
        <dbReference type="ChEBI" id="CHEBI:138651"/>
    </reaction>
</comment>
<evidence type="ECO:0000256" key="15">
    <source>
        <dbReference type="PIRSR" id="PIRSR000447-1"/>
    </source>
</evidence>
<evidence type="ECO:0000256" key="3">
    <source>
        <dbReference type="ARBA" id="ARBA00012356"/>
    </source>
</evidence>
<dbReference type="UniPathway" id="UPA00094"/>
<keyword evidence="7" id="KW-0276">Fatty acid metabolism</keyword>
<keyword evidence="10 14" id="KW-0012">Acyltransferase</keyword>
<evidence type="ECO:0000256" key="2">
    <source>
        <dbReference type="ARBA" id="ARBA00008467"/>
    </source>
</evidence>
<dbReference type="GO" id="GO:0005829">
    <property type="term" value="C:cytosol"/>
    <property type="evidence" value="ECO:0007669"/>
    <property type="project" value="TreeGrafter"/>
</dbReference>
<accession>A0A2K8N7J8</accession>
<dbReference type="InterPro" id="IPR018201">
    <property type="entry name" value="Ketoacyl_synth_AS"/>
</dbReference>
<gene>
    <name evidence="18" type="primary">fabF</name>
    <name evidence="18" type="ORF">CVV65_09175</name>
</gene>
<dbReference type="PANTHER" id="PTHR11712:SF336">
    <property type="entry name" value="3-OXOACYL-[ACYL-CARRIER-PROTEIN] SYNTHASE, MITOCHONDRIAL"/>
    <property type="match status" value="1"/>
</dbReference>